<sequence length="77" mass="8387">MYQLPCGRPAGFGVISGPVKLMPSRLRSSACTAGAASAHRASSRDARIVGCLTRCMGTTPVRRWMEIHRAIRDMARQ</sequence>
<dbReference type="EMBL" id="JAANIU010009320">
    <property type="protein sequence ID" value="KAG1533372.1"/>
    <property type="molecule type" value="Genomic_DNA"/>
</dbReference>
<accession>A0A9P7C2D9</accession>
<dbReference type="AlphaFoldDB" id="A0A9P7C2D9"/>
<proteinExistence type="predicted"/>
<organism evidence="1 2">
    <name type="scientific">Rhizopus delemar</name>
    <dbReference type="NCBI Taxonomy" id="936053"/>
    <lineage>
        <taxon>Eukaryota</taxon>
        <taxon>Fungi</taxon>
        <taxon>Fungi incertae sedis</taxon>
        <taxon>Mucoromycota</taxon>
        <taxon>Mucoromycotina</taxon>
        <taxon>Mucoromycetes</taxon>
        <taxon>Mucorales</taxon>
        <taxon>Mucorineae</taxon>
        <taxon>Rhizopodaceae</taxon>
        <taxon>Rhizopus</taxon>
    </lineage>
</organism>
<gene>
    <name evidence="1" type="ORF">G6F50_015901</name>
</gene>
<comment type="caution">
    <text evidence="1">The sequence shown here is derived from an EMBL/GenBank/DDBJ whole genome shotgun (WGS) entry which is preliminary data.</text>
</comment>
<keyword evidence="2" id="KW-1185">Reference proteome</keyword>
<evidence type="ECO:0000313" key="2">
    <source>
        <dbReference type="Proteomes" id="UP000740926"/>
    </source>
</evidence>
<dbReference type="Proteomes" id="UP000740926">
    <property type="component" value="Unassembled WGS sequence"/>
</dbReference>
<reference evidence="1 2" key="1">
    <citation type="journal article" date="2020" name="Microb. Genom.">
        <title>Genetic diversity of clinical and environmental Mucorales isolates obtained from an investigation of mucormycosis cases among solid organ transplant recipients.</title>
        <authorList>
            <person name="Nguyen M.H."/>
            <person name="Kaul D."/>
            <person name="Muto C."/>
            <person name="Cheng S.J."/>
            <person name="Richter R.A."/>
            <person name="Bruno V.M."/>
            <person name="Liu G."/>
            <person name="Beyhan S."/>
            <person name="Sundermann A.J."/>
            <person name="Mounaud S."/>
            <person name="Pasculle A.W."/>
            <person name="Nierman W.C."/>
            <person name="Driscoll E."/>
            <person name="Cumbie R."/>
            <person name="Clancy C.J."/>
            <person name="Dupont C.L."/>
        </authorList>
    </citation>
    <scope>NUCLEOTIDE SEQUENCE [LARGE SCALE GENOMIC DNA]</scope>
    <source>
        <strain evidence="1 2">GL24</strain>
    </source>
</reference>
<name>A0A9P7C2D9_9FUNG</name>
<evidence type="ECO:0000313" key="1">
    <source>
        <dbReference type="EMBL" id="KAG1533372.1"/>
    </source>
</evidence>
<protein>
    <submittedName>
        <fullName evidence="1">Uncharacterized protein</fullName>
    </submittedName>
</protein>